<keyword evidence="2 4" id="KW-0808">Transferase</keyword>
<gene>
    <name evidence="6" type="ORF">EEX84_05455</name>
</gene>
<evidence type="ECO:0000256" key="2">
    <source>
        <dbReference type="ARBA" id="ARBA00022679"/>
    </source>
</evidence>
<name>A0A3M8P8R4_9BACL</name>
<protein>
    <recommendedName>
        <fullName evidence="4">Uncharacterized methyltransferase EEX84_05455</fullName>
        <ecNumber evidence="4">2.1.1.-</ecNumber>
    </recommendedName>
</protein>
<evidence type="ECO:0000256" key="4">
    <source>
        <dbReference type="HAMAP-Rule" id="MF_02100"/>
    </source>
</evidence>
<feature type="binding site" evidence="4">
    <location>
        <position position="53"/>
    </location>
    <ligand>
        <name>S-adenosyl-L-methionine</name>
        <dbReference type="ChEBI" id="CHEBI:59789"/>
    </ligand>
</feature>
<keyword evidence="3 4" id="KW-0949">S-adenosyl-L-methionine</keyword>
<keyword evidence="7" id="KW-1185">Reference proteome</keyword>
<dbReference type="SUPFAM" id="SSF53335">
    <property type="entry name" value="S-adenosyl-L-methionine-dependent methyltransferases"/>
    <property type="match status" value="1"/>
</dbReference>
<dbReference type="AlphaFoldDB" id="A0A3M8P8R4"/>
<dbReference type="GO" id="GO:0008757">
    <property type="term" value="F:S-adenosylmethionine-dependent methyltransferase activity"/>
    <property type="evidence" value="ECO:0007669"/>
    <property type="project" value="UniProtKB-UniRule"/>
</dbReference>
<accession>A0A3M8P8R4</accession>
<dbReference type="EC" id="2.1.1.-" evidence="4"/>
<dbReference type="RefSeq" id="WP_123164594.1">
    <property type="nucleotide sequence ID" value="NZ_RIAX01000003.1"/>
</dbReference>
<dbReference type="PANTHER" id="PTHR43861">
    <property type="entry name" value="TRANS-ACONITATE 2-METHYLTRANSFERASE-RELATED"/>
    <property type="match status" value="1"/>
</dbReference>
<comment type="caution">
    <text evidence="6">The sequence shown here is derived from an EMBL/GenBank/DDBJ whole genome shotgun (WGS) entry which is preliminary data.</text>
</comment>
<dbReference type="InterPro" id="IPR023553">
    <property type="entry name" value="Uncharacterised_MeTfrase_YrrT"/>
</dbReference>
<dbReference type="EMBL" id="RIAX01000003">
    <property type="protein sequence ID" value="RNF40085.1"/>
    <property type="molecule type" value="Genomic_DNA"/>
</dbReference>
<reference evidence="6 7" key="1">
    <citation type="journal article" date="2018" name="Int. J. Syst. Evol. Microbiol.">
        <title>Planococcus salinus sp. nov., a moderately halophilic bacterium isolated from a saline-alkali soil.</title>
        <authorList>
            <person name="Gan L."/>
        </authorList>
    </citation>
    <scope>NUCLEOTIDE SEQUENCE [LARGE SCALE GENOMIC DNA]</scope>
    <source>
        <strain evidence="6 7">LCB217</strain>
    </source>
</reference>
<dbReference type="CDD" id="cd02440">
    <property type="entry name" value="AdoMet_MTases"/>
    <property type="match status" value="1"/>
</dbReference>
<feature type="domain" description="Methyltransferase" evidence="5">
    <location>
        <begin position="49"/>
        <end position="135"/>
    </location>
</feature>
<evidence type="ECO:0000259" key="5">
    <source>
        <dbReference type="Pfam" id="PF13649"/>
    </source>
</evidence>
<keyword evidence="1 4" id="KW-0489">Methyltransferase</keyword>
<comment type="similarity">
    <text evidence="4">Belongs to the methyltransferase superfamily. YrrT family.</text>
</comment>
<dbReference type="GO" id="GO:0032259">
    <property type="term" value="P:methylation"/>
    <property type="evidence" value="ECO:0007669"/>
    <property type="project" value="UniProtKB-KW"/>
</dbReference>
<dbReference type="Pfam" id="PF13649">
    <property type="entry name" value="Methyltransf_25"/>
    <property type="match status" value="1"/>
</dbReference>
<dbReference type="Proteomes" id="UP000275473">
    <property type="component" value="Unassembled WGS sequence"/>
</dbReference>
<dbReference type="InterPro" id="IPR041698">
    <property type="entry name" value="Methyltransf_25"/>
</dbReference>
<feature type="binding site" evidence="4">
    <location>
        <position position="96"/>
    </location>
    <ligand>
        <name>S-adenosyl-L-methionine</name>
        <dbReference type="ChEBI" id="CHEBI:59789"/>
    </ligand>
</feature>
<dbReference type="Gene3D" id="3.40.50.150">
    <property type="entry name" value="Vaccinia Virus protein VP39"/>
    <property type="match status" value="1"/>
</dbReference>
<evidence type="ECO:0000313" key="6">
    <source>
        <dbReference type="EMBL" id="RNF40085.1"/>
    </source>
</evidence>
<feature type="binding site" evidence="4">
    <location>
        <position position="74"/>
    </location>
    <ligand>
        <name>S-adenosyl-L-methionine</name>
        <dbReference type="ChEBI" id="CHEBI:59789"/>
    </ligand>
</feature>
<organism evidence="6 7">
    <name type="scientific">Planococcus salinus</name>
    <dbReference type="NCBI Taxonomy" id="1848460"/>
    <lineage>
        <taxon>Bacteria</taxon>
        <taxon>Bacillati</taxon>
        <taxon>Bacillota</taxon>
        <taxon>Bacilli</taxon>
        <taxon>Bacillales</taxon>
        <taxon>Caryophanaceae</taxon>
        <taxon>Planococcus</taxon>
    </lineage>
</organism>
<dbReference type="OrthoDB" id="465705at2"/>
<dbReference type="InterPro" id="IPR029063">
    <property type="entry name" value="SAM-dependent_MTases_sf"/>
</dbReference>
<comment type="function">
    <text evidence="4">Could be a S-adenosyl-L-methionine-dependent methyltransferase.</text>
</comment>
<proteinExistence type="inferred from homology"/>
<evidence type="ECO:0000256" key="1">
    <source>
        <dbReference type="ARBA" id="ARBA00022603"/>
    </source>
</evidence>
<sequence>MGREFVEIFDEWVHTYDESVSGKDKEYEDVFVNYNEILQAVADGAIGPVVEFGVGTGNLTQKLIDRGLEVTGIEPNRAMREVTEKKMSNTVIIDGDFLEFETEMEPKTFVSSYAFHHLTDGEKAEAFKLYGNLLPADGKVVFADTIFETEQAQQDKIAYEEARGHHNLVEDLKREHYTTIPAMKALIEEAGFQVEFTQLNSFVWLIDATKKAEVAPTV</sequence>
<evidence type="ECO:0000256" key="3">
    <source>
        <dbReference type="ARBA" id="ARBA00022691"/>
    </source>
</evidence>
<dbReference type="HAMAP" id="MF_02100">
    <property type="entry name" value="Methyltr_YrrT"/>
    <property type="match status" value="1"/>
</dbReference>
<evidence type="ECO:0000313" key="7">
    <source>
        <dbReference type="Proteomes" id="UP000275473"/>
    </source>
</evidence>